<accession>H2YF02</accession>
<feature type="compositionally biased region" description="Low complexity" evidence="7">
    <location>
        <begin position="272"/>
        <end position="282"/>
    </location>
</feature>
<dbReference type="PANTHER" id="PTHR10985">
    <property type="entry name" value="BASIC HELIX-LOOP-HELIX TRANSCRIPTION FACTOR, HES-RELATED"/>
    <property type="match status" value="1"/>
</dbReference>
<dbReference type="GO" id="GO:0003677">
    <property type="term" value="F:DNA binding"/>
    <property type="evidence" value="ECO:0007669"/>
    <property type="project" value="UniProtKB-KW"/>
</dbReference>
<dbReference type="PROSITE" id="PS51054">
    <property type="entry name" value="ORANGE"/>
    <property type="match status" value="1"/>
</dbReference>
<dbReference type="InterPro" id="IPR011598">
    <property type="entry name" value="bHLH_dom"/>
</dbReference>
<evidence type="ECO:0000256" key="3">
    <source>
        <dbReference type="ARBA" id="ARBA00023015"/>
    </source>
</evidence>
<reference evidence="10" key="2">
    <citation type="submission" date="2025-08" db="UniProtKB">
        <authorList>
            <consortium name="Ensembl"/>
        </authorList>
    </citation>
    <scope>IDENTIFICATION</scope>
</reference>
<sequence length="309" mass="34765">MPVERRMTDAEIRRKTNKPIMEKKRRERINKCLEDLKTIVLTAVSEESRPNKLEKADILEMTVRYLKSLQQGKPIDAGILSTSCTSDYDDSDDDTKSSLTLSSSYSAEATSKRGYTQCVQEVNSFLSRNDGIPLRFRTQLLGHLADRCNPVEGYDRKNVTAPTHQHNLMHKRYASEFGRSITTPSKPNDTFPHPYQITQHKQCAVNRCSPIPISPISRPSNSPFTFRRLPSPALSDESDTASYTTAPHTSDLCFSPAQVDMAKRSHMHYMSSDSGIWSSGSSPPSPVDNLKSIDQSQPKPTAMWRPWGL</sequence>
<protein>
    <recommendedName>
        <fullName evidence="12">BHLH domain-containing protein</fullName>
    </recommendedName>
</protein>
<dbReference type="HOGENOM" id="CLU_1077507_0_0_1"/>
<dbReference type="Gene3D" id="6.10.250.980">
    <property type="match status" value="1"/>
</dbReference>
<dbReference type="AlphaFoldDB" id="H2YF02"/>
<reference evidence="11" key="1">
    <citation type="submission" date="2003-08" db="EMBL/GenBank/DDBJ databases">
        <authorList>
            <person name="Birren B."/>
            <person name="Nusbaum C."/>
            <person name="Abebe A."/>
            <person name="Abouelleil A."/>
            <person name="Adekoya E."/>
            <person name="Ait-zahra M."/>
            <person name="Allen N."/>
            <person name="Allen T."/>
            <person name="An P."/>
            <person name="Anderson M."/>
            <person name="Anderson S."/>
            <person name="Arachchi H."/>
            <person name="Armbruster J."/>
            <person name="Bachantsang P."/>
            <person name="Baldwin J."/>
            <person name="Barry A."/>
            <person name="Bayul T."/>
            <person name="Blitshsteyn B."/>
            <person name="Bloom T."/>
            <person name="Blye J."/>
            <person name="Boguslavskiy L."/>
            <person name="Borowsky M."/>
            <person name="Boukhgalter B."/>
            <person name="Brunache A."/>
            <person name="Butler J."/>
            <person name="Calixte N."/>
            <person name="Calvo S."/>
            <person name="Camarata J."/>
            <person name="Campo K."/>
            <person name="Chang J."/>
            <person name="Cheshatsang Y."/>
            <person name="Citroen M."/>
            <person name="Collymore A."/>
            <person name="Considine T."/>
            <person name="Cook A."/>
            <person name="Cooke P."/>
            <person name="Corum B."/>
            <person name="Cuomo C."/>
            <person name="David R."/>
            <person name="Dawoe T."/>
            <person name="Degray S."/>
            <person name="Dodge S."/>
            <person name="Dooley K."/>
            <person name="Dorje P."/>
            <person name="Dorjee K."/>
            <person name="Dorris L."/>
            <person name="Duffey N."/>
            <person name="Dupes A."/>
            <person name="Elkins T."/>
            <person name="Engels R."/>
            <person name="Erickson J."/>
            <person name="Farina A."/>
            <person name="Faro S."/>
            <person name="Ferreira P."/>
            <person name="Fischer H."/>
            <person name="Fitzgerald M."/>
            <person name="Foley K."/>
            <person name="Gage D."/>
            <person name="Galagan J."/>
            <person name="Gearin G."/>
            <person name="Gnerre S."/>
            <person name="Gnirke A."/>
            <person name="Goyette A."/>
            <person name="Graham J."/>
            <person name="Grandbois E."/>
            <person name="Gyaltsen K."/>
            <person name="Hafez N."/>
            <person name="Hagopian D."/>
            <person name="Hagos B."/>
            <person name="Hall J."/>
            <person name="Hatcher B."/>
            <person name="Heller A."/>
            <person name="Higgins H."/>
            <person name="Honan T."/>
            <person name="Horn A."/>
            <person name="Houde N."/>
            <person name="Hughes L."/>
            <person name="Hulme W."/>
            <person name="Husby E."/>
            <person name="Iliev I."/>
            <person name="Jaffe D."/>
            <person name="Jones C."/>
            <person name="Kamal M."/>
            <person name="Kamat A."/>
            <person name="Kamvysselis M."/>
            <person name="Karlsson E."/>
            <person name="Kells C."/>
            <person name="Kieu A."/>
            <person name="Kisner P."/>
            <person name="Kodira C."/>
            <person name="Kulbokas E."/>
            <person name="Labutti K."/>
            <person name="Lama D."/>
            <person name="Landers T."/>
            <person name="Leger J."/>
            <person name="Levine S."/>
            <person name="Lewis D."/>
            <person name="Lewis T."/>
            <person name="Lindblad-toh K."/>
            <person name="Liu X."/>
            <person name="Lokyitsang T."/>
            <person name="Lokyitsang Y."/>
            <person name="Lucien O."/>
            <person name="Lui A."/>
            <person name="Ma L.J."/>
            <person name="Mabbitt R."/>
            <person name="Macdonald J."/>
            <person name="Maclean C."/>
            <person name="Major J."/>
            <person name="Manning J."/>
            <person name="Marabella R."/>
            <person name="Maru K."/>
            <person name="Matthews C."/>
            <person name="Mauceli E."/>
            <person name="Mccarthy M."/>
            <person name="Mcdonough S."/>
            <person name="Mcghee T."/>
            <person name="Meldrim J."/>
            <person name="Meneus L."/>
            <person name="Mesirov J."/>
            <person name="Mihalev A."/>
            <person name="Mihova T."/>
            <person name="Mikkelsen T."/>
            <person name="Mlenga V."/>
            <person name="Moru K."/>
            <person name="Mozes J."/>
            <person name="Mulrain L."/>
            <person name="Munson G."/>
            <person name="Naylor J."/>
            <person name="Newes C."/>
            <person name="Nguyen C."/>
            <person name="Nguyen N."/>
            <person name="Nguyen T."/>
            <person name="Nicol R."/>
            <person name="Nielsen C."/>
            <person name="Nizzari M."/>
            <person name="Norbu C."/>
            <person name="Norbu N."/>
            <person name="O'donnell P."/>
            <person name="Okoawo O."/>
            <person name="O'leary S."/>
            <person name="Omotosho B."/>
            <person name="O'neill K."/>
            <person name="Osman S."/>
            <person name="Parker S."/>
            <person name="Perrin D."/>
            <person name="Phunkhang P."/>
            <person name="Piqani B."/>
            <person name="Purcell S."/>
            <person name="Rachupka T."/>
            <person name="Ramasamy U."/>
            <person name="Rameau R."/>
            <person name="Ray V."/>
            <person name="Raymond C."/>
            <person name="Retta R."/>
            <person name="Richardson S."/>
            <person name="Rise C."/>
            <person name="Rodriguez J."/>
            <person name="Rogers J."/>
            <person name="Rogov P."/>
            <person name="Rutman M."/>
            <person name="Schupbach R."/>
            <person name="Seaman C."/>
            <person name="Settipalli S."/>
            <person name="Sharpe T."/>
            <person name="Sheridan J."/>
            <person name="Sherpa N."/>
            <person name="Shi J."/>
            <person name="Smirnov S."/>
            <person name="Smith C."/>
            <person name="Sougnez C."/>
            <person name="Spencer B."/>
            <person name="Stalker J."/>
            <person name="Stange-thomann N."/>
            <person name="Stavropoulos S."/>
            <person name="Stetson K."/>
            <person name="Stone C."/>
            <person name="Stone S."/>
            <person name="Stubbs M."/>
            <person name="Talamas J."/>
            <person name="Tchuinga P."/>
            <person name="Tenzing P."/>
            <person name="Tesfaye S."/>
            <person name="Theodore J."/>
            <person name="Thoulutsang Y."/>
            <person name="Topham K."/>
            <person name="Towey S."/>
            <person name="Tsamla T."/>
            <person name="Tsomo N."/>
            <person name="Vallee D."/>
            <person name="Vassiliev H."/>
            <person name="Venkataraman V."/>
            <person name="Vinson J."/>
            <person name="Vo A."/>
            <person name="Wade C."/>
            <person name="Wang S."/>
            <person name="Wangchuk T."/>
            <person name="Wangdi T."/>
            <person name="Whittaker C."/>
            <person name="Wilkinson J."/>
            <person name="Wu Y."/>
            <person name="Wyman D."/>
            <person name="Yadav S."/>
            <person name="Yang S."/>
            <person name="Yang X."/>
            <person name="Yeager S."/>
            <person name="Yee E."/>
            <person name="Young G."/>
            <person name="Zainoun J."/>
            <person name="Zembeck L."/>
            <person name="Zimmer A."/>
            <person name="Zody M."/>
            <person name="Lander E."/>
        </authorList>
    </citation>
    <scope>NUCLEOTIDE SEQUENCE [LARGE SCALE GENOMIC DNA]</scope>
</reference>
<dbReference type="InParanoid" id="H2YF02"/>
<dbReference type="FunFam" id="4.10.280.10:FF:000009">
    <property type="entry name" value="Transcription factor HES-1"/>
    <property type="match status" value="1"/>
</dbReference>
<dbReference type="SMART" id="SM00353">
    <property type="entry name" value="HLH"/>
    <property type="match status" value="1"/>
</dbReference>
<dbReference type="STRING" id="51511.ENSCSAVP00000003900"/>
<keyword evidence="3" id="KW-0805">Transcription regulation</keyword>
<dbReference type="SUPFAM" id="SSF158457">
    <property type="entry name" value="Orange domain-like"/>
    <property type="match status" value="1"/>
</dbReference>
<feature type="region of interest" description="Disordered" evidence="7">
    <location>
        <begin position="272"/>
        <end position="309"/>
    </location>
</feature>
<evidence type="ECO:0000256" key="2">
    <source>
        <dbReference type="ARBA" id="ARBA00022491"/>
    </source>
</evidence>
<dbReference type="GO" id="GO:0046983">
    <property type="term" value="F:protein dimerization activity"/>
    <property type="evidence" value="ECO:0007669"/>
    <property type="project" value="InterPro"/>
</dbReference>
<dbReference type="Ensembl" id="ENSCSAVT00000003958.1">
    <property type="protein sequence ID" value="ENSCSAVP00000003900.1"/>
    <property type="gene ID" value="ENSCSAVG00000002305.1"/>
</dbReference>
<keyword evidence="11" id="KW-1185">Reference proteome</keyword>
<evidence type="ECO:0000313" key="11">
    <source>
        <dbReference type="Proteomes" id="UP000007875"/>
    </source>
</evidence>
<keyword evidence="2" id="KW-0678">Repressor</keyword>
<dbReference type="InterPro" id="IPR050370">
    <property type="entry name" value="HES_HEY"/>
</dbReference>
<dbReference type="GO" id="GO:0005634">
    <property type="term" value="C:nucleus"/>
    <property type="evidence" value="ECO:0007669"/>
    <property type="project" value="UniProtKB-SubCell"/>
</dbReference>
<dbReference type="GO" id="GO:0006355">
    <property type="term" value="P:regulation of DNA-templated transcription"/>
    <property type="evidence" value="ECO:0007669"/>
    <property type="project" value="InterPro"/>
</dbReference>
<dbReference type="SUPFAM" id="SSF47459">
    <property type="entry name" value="HLH, helix-loop-helix DNA-binding domain"/>
    <property type="match status" value="1"/>
</dbReference>
<evidence type="ECO:0000256" key="7">
    <source>
        <dbReference type="SAM" id="MobiDB-lite"/>
    </source>
</evidence>
<dbReference type="CDD" id="cd11410">
    <property type="entry name" value="bHLH_O_HES"/>
    <property type="match status" value="1"/>
</dbReference>
<evidence type="ECO:0000256" key="5">
    <source>
        <dbReference type="ARBA" id="ARBA00023163"/>
    </source>
</evidence>
<feature type="region of interest" description="Disordered" evidence="7">
    <location>
        <begin position="219"/>
        <end position="247"/>
    </location>
</feature>
<dbReference type="InterPro" id="IPR036638">
    <property type="entry name" value="HLH_DNA-bd_sf"/>
</dbReference>
<dbReference type="InterPro" id="IPR003650">
    <property type="entry name" value="Orange_dom"/>
</dbReference>
<evidence type="ECO:0000256" key="4">
    <source>
        <dbReference type="ARBA" id="ARBA00023125"/>
    </source>
</evidence>
<dbReference type="OMA" id="QCDITTM"/>
<comment type="subcellular location">
    <subcellularLocation>
        <location evidence="1">Nucleus</location>
    </subcellularLocation>
</comment>
<keyword evidence="4" id="KW-0238">DNA-binding</keyword>
<dbReference type="Proteomes" id="UP000007875">
    <property type="component" value="Unassembled WGS sequence"/>
</dbReference>
<keyword evidence="6" id="KW-0539">Nucleus</keyword>
<evidence type="ECO:0000256" key="1">
    <source>
        <dbReference type="ARBA" id="ARBA00004123"/>
    </source>
</evidence>
<keyword evidence="5" id="KW-0804">Transcription</keyword>
<reference evidence="10" key="3">
    <citation type="submission" date="2025-09" db="UniProtKB">
        <authorList>
            <consortium name="Ensembl"/>
        </authorList>
    </citation>
    <scope>IDENTIFICATION</scope>
</reference>
<evidence type="ECO:0000259" key="8">
    <source>
        <dbReference type="PROSITE" id="PS50888"/>
    </source>
</evidence>
<name>H2YF02_CIOSA</name>
<organism evidence="10 11">
    <name type="scientific">Ciona savignyi</name>
    <name type="common">Pacific transparent sea squirt</name>
    <dbReference type="NCBI Taxonomy" id="51511"/>
    <lineage>
        <taxon>Eukaryota</taxon>
        <taxon>Metazoa</taxon>
        <taxon>Chordata</taxon>
        <taxon>Tunicata</taxon>
        <taxon>Ascidiacea</taxon>
        <taxon>Phlebobranchia</taxon>
        <taxon>Cionidae</taxon>
        <taxon>Ciona</taxon>
    </lineage>
</organism>
<dbReference type="Pfam" id="PF07527">
    <property type="entry name" value="Hairy_orange"/>
    <property type="match status" value="1"/>
</dbReference>
<dbReference type="eggNOG" id="KOG4304">
    <property type="taxonomic scope" value="Eukaryota"/>
</dbReference>
<feature type="domain" description="BHLH" evidence="8">
    <location>
        <begin position="13"/>
        <end position="69"/>
    </location>
</feature>
<dbReference type="PROSITE" id="PS50888">
    <property type="entry name" value="BHLH"/>
    <property type="match status" value="1"/>
</dbReference>
<evidence type="ECO:0000313" key="10">
    <source>
        <dbReference type="Ensembl" id="ENSCSAVP00000003900.1"/>
    </source>
</evidence>
<feature type="domain" description="Orange" evidence="9">
    <location>
        <begin position="112"/>
        <end position="144"/>
    </location>
</feature>
<dbReference type="Pfam" id="PF00010">
    <property type="entry name" value="HLH"/>
    <property type="match status" value="1"/>
</dbReference>
<evidence type="ECO:0008006" key="12">
    <source>
        <dbReference type="Google" id="ProtNLM"/>
    </source>
</evidence>
<proteinExistence type="predicted"/>
<evidence type="ECO:0000256" key="6">
    <source>
        <dbReference type="ARBA" id="ARBA00023242"/>
    </source>
</evidence>
<dbReference type="GeneTree" id="ENSGT00940000166705"/>
<evidence type="ECO:0000259" key="9">
    <source>
        <dbReference type="PROSITE" id="PS51054"/>
    </source>
</evidence>
<dbReference type="Gene3D" id="4.10.280.10">
    <property type="entry name" value="Helix-loop-helix DNA-binding domain"/>
    <property type="match status" value="1"/>
</dbReference>